<evidence type="ECO:0000256" key="1">
    <source>
        <dbReference type="SAM" id="MobiDB-lite"/>
    </source>
</evidence>
<protein>
    <submittedName>
        <fullName evidence="2">Amyloid fiber anchoring/assembly protein TapA</fullName>
    </submittedName>
</protein>
<dbReference type="GO" id="GO:0097311">
    <property type="term" value="C:bacterial biofilm matrix"/>
    <property type="evidence" value="ECO:0007669"/>
    <property type="project" value="InterPro"/>
</dbReference>
<dbReference type="Proteomes" id="UP000481030">
    <property type="component" value="Unassembled WGS sequence"/>
</dbReference>
<evidence type="ECO:0000313" key="3">
    <source>
        <dbReference type="Proteomes" id="UP000481030"/>
    </source>
</evidence>
<dbReference type="OrthoDB" id="2560527at2"/>
<dbReference type="InterPro" id="IPR023848">
    <property type="entry name" value="TasA"/>
</dbReference>
<name>A0A6L3V9P4_9BACI</name>
<accession>A0A6L3V9P4</accession>
<evidence type="ECO:0000313" key="2">
    <source>
        <dbReference type="EMBL" id="KAB2336087.1"/>
    </source>
</evidence>
<sequence>MKKFKNRTKTLWIPLKLFAAWILLINIMSQISGFTNAAFNDVETIEFSIKAEWEPEEEPSSGENEIWDKSSLKFSGEVGFDGHNIFAQIINGGSDMKIDGRYEVYFIDSGNPKNGERLFKGTFSPLKSKNDTQLTFIPTKSGIYKFKALQHEKHPGKGELWSESIKVTLTQQLNNLPVQQLEETPIEKQFEEVEVSNPVTDQSDEMIKDSEEENKQDASSENQAYSEDKNTTEVNNSSENLQETTSEND</sequence>
<organism evidence="2 3">
    <name type="scientific">Cytobacillus depressus</name>
    <dbReference type="NCBI Taxonomy" id="1602942"/>
    <lineage>
        <taxon>Bacteria</taxon>
        <taxon>Bacillati</taxon>
        <taxon>Bacillota</taxon>
        <taxon>Bacilli</taxon>
        <taxon>Bacillales</taxon>
        <taxon>Bacillaceae</taxon>
        <taxon>Cytobacillus</taxon>
    </lineage>
</organism>
<feature type="compositionally biased region" description="Polar residues" evidence="1">
    <location>
        <begin position="232"/>
        <end position="249"/>
    </location>
</feature>
<keyword evidence="3" id="KW-1185">Reference proteome</keyword>
<dbReference type="RefSeq" id="WP_151534889.1">
    <property type="nucleotide sequence ID" value="NZ_WBOS01000004.1"/>
</dbReference>
<dbReference type="AlphaFoldDB" id="A0A6L3V9P4"/>
<feature type="region of interest" description="Disordered" evidence="1">
    <location>
        <begin position="183"/>
        <end position="249"/>
    </location>
</feature>
<proteinExistence type="predicted"/>
<gene>
    <name evidence="2" type="primary">tapA</name>
    <name evidence="2" type="ORF">F7731_11280</name>
</gene>
<dbReference type="NCBIfam" id="TIGR04087">
    <property type="entry name" value="YqxM_for_SipW"/>
    <property type="match status" value="1"/>
</dbReference>
<reference evidence="2 3" key="1">
    <citation type="journal article" date="2016" name="Antonie Van Leeuwenhoek">
        <title>Bacillus depressus sp. nov., isolated from soil of a sunflower field.</title>
        <authorList>
            <person name="Wei X."/>
            <person name="Xin D."/>
            <person name="Xin Y."/>
            <person name="Zhang H."/>
            <person name="Wang T."/>
            <person name="Zhang J."/>
        </authorList>
    </citation>
    <scope>NUCLEOTIDE SEQUENCE [LARGE SCALE GENOMIC DNA]</scope>
    <source>
        <strain evidence="2 3">BZ1</strain>
    </source>
</reference>
<comment type="caution">
    <text evidence="2">The sequence shown here is derived from an EMBL/GenBank/DDBJ whole genome shotgun (WGS) entry which is preliminary data.</text>
</comment>
<dbReference type="EMBL" id="WBOS01000004">
    <property type="protein sequence ID" value="KAB2336087.1"/>
    <property type="molecule type" value="Genomic_DNA"/>
</dbReference>
<feature type="compositionally biased region" description="Basic and acidic residues" evidence="1">
    <location>
        <begin position="205"/>
        <end position="218"/>
    </location>
</feature>